<evidence type="ECO:0000313" key="7">
    <source>
        <dbReference type="Proteomes" id="UP000694558"/>
    </source>
</evidence>
<dbReference type="InterPro" id="IPR017907">
    <property type="entry name" value="Znf_RING_CS"/>
</dbReference>
<dbReference type="InterPro" id="IPR001841">
    <property type="entry name" value="Znf_RING"/>
</dbReference>
<keyword evidence="1" id="KW-0479">Metal-binding</keyword>
<sequence>PESIASSPPLRAMASASYKEDLTCSICLTIFSDPVILPCGHSFCRECISLSLKSQRQCPQCRADVPEDDLKWRTRLSLWGLMTVTCSSLCGRRCFRSSSPKQSCCHSKMGGI</sequence>
<proteinExistence type="predicted"/>
<reference evidence="6" key="1">
    <citation type="submission" date="2023-05" db="EMBL/GenBank/DDBJ databases">
        <title>High-quality long-read genome of Scophthalmus maximus.</title>
        <authorList>
            <person name="Lien S."/>
            <person name="Martinez P."/>
        </authorList>
    </citation>
    <scope>NUCLEOTIDE SEQUENCE [LARGE SCALE GENOMIC DNA]</scope>
</reference>
<reference evidence="6" key="2">
    <citation type="submission" date="2025-08" db="UniProtKB">
        <authorList>
            <consortium name="Ensembl"/>
        </authorList>
    </citation>
    <scope>IDENTIFICATION</scope>
</reference>
<dbReference type="PANTHER" id="PTHR23327:SF51">
    <property type="entry name" value="TRANSCRIPTIONAL REGULATOR OF YEAST FORM ADHERENCE 3"/>
    <property type="match status" value="1"/>
</dbReference>
<protein>
    <recommendedName>
        <fullName evidence="5">RING-type domain-containing protein</fullName>
    </recommendedName>
</protein>
<dbReference type="SMART" id="SM00184">
    <property type="entry name" value="RING"/>
    <property type="match status" value="1"/>
</dbReference>
<evidence type="ECO:0000256" key="3">
    <source>
        <dbReference type="ARBA" id="ARBA00022833"/>
    </source>
</evidence>
<dbReference type="GO" id="GO:0008270">
    <property type="term" value="F:zinc ion binding"/>
    <property type="evidence" value="ECO:0007669"/>
    <property type="project" value="UniProtKB-KW"/>
</dbReference>
<keyword evidence="2 4" id="KW-0863">Zinc-finger</keyword>
<dbReference type="PANTHER" id="PTHR23327">
    <property type="entry name" value="RING FINGER PROTEIN 127"/>
    <property type="match status" value="1"/>
</dbReference>
<dbReference type="Proteomes" id="UP000694558">
    <property type="component" value="Chromosome 11"/>
</dbReference>
<evidence type="ECO:0000313" key="6">
    <source>
        <dbReference type="Ensembl" id="ENSSMAP00000051029.1"/>
    </source>
</evidence>
<evidence type="ECO:0000259" key="5">
    <source>
        <dbReference type="PROSITE" id="PS50089"/>
    </source>
</evidence>
<dbReference type="PROSITE" id="PS50089">
    <property type="entry name" value="ZF_RING_2"/>
    <property type="match status" value="1"/>
</dbReference>
<accession>A0A8D3CUS1</accession>
<evidence type="ECO:0000256" key="2">
    <source>
        <dbReference type="ARBA" id="ARBA00022771"/>
    </source>
</evidence>
<dbReference type="GeneTree" id="ENSGT00940000164374"/>
<organism evidence="6 7">
    <name type="scientific">Scophthalmus maximus</name>
    <name type="common">Turbot</name>
    <name type="synonym">Psetta maxima</name>
    <dbReference type="NCBI Taxonomy" id="52904"/>
    <lineage>
        <taxon>Eukaryota</taxon>
        <taxon>Metazoa</taxon>
        <taxon>Chordata</taxon>
        <taxon>Craniata</taxon>
        <taxon>Vertebrata</taxon>
        <taxon>Euteleostomi</taxon>
        <taxon>Actinopterygii</taxon>
        <taxon>Neopterygii</taxon>
        <taxon>Teleostei</taxon>
        <taxon>Neoteleostei</taxon>
        <taxon>Acanthomorphata</taxon>
        <taxon>Carangaria</taxon>
        <taxon>Pleuronectiformes</taxon>
        <taxon>Pleuronectoidei</taxon>
        <taxon>Scophthalmidae</taxon>
        <taxon>Scophthalmus</taxon>
    </lineage>
</organism>
<dbReference type="Pfam" id="PF13445">
    <property type="entry name" value="zf-RING_UBOX"/>
    <property type="match status" value="1"/>
</dbReference>
<dbReference type="SUPFAM" id="SSF57850">
    <property type="entry name" value="RING/U-box"/>
    <property type="match status" value="1"/>
</dbReference>
<dbReference type="AlphaFoldDB" id="A0A8D3CUS1"/>
<name>A0A8D3CUS1_SCOMX</name>
<dbReference type="InterPro" id="IPR013083">
    <property type="entry name" value="Znf_RING/FYVE/PHD"/>
</dbReference>
<dbReference type="PROSITE" id="PS00518">
    <property type="entry name" value="ZF_RING_1"/>
    <property type="match status" value="1"/>
</dbReference>
<dbReference type="Ensembl" id="ENSSMAT00000074529.1">
    <property type="protein sequence ID" value="ENSSMAP00000051029.1"/>
    <property type="gene ID" value="ENSSMAG00000000977.2"/>
</dbReference>
<evidence type="ECO:0000256" key="1">
    <source>
        <dbReference type="ARBA" id="ARBA00022723"/>
    </source>
</evidence>
<evidence type="ECO:0000256" key="4">
    <source>
        <dbReference type="PROSITE-ProRule" id="PRU00175"/>
    </source>
</evidence>
<dbReference type="Gene3D" id="3.30.40.10">
    <property type="entry name" value="Zinc/RING finger domain, C3HC4 (zinc finger)"/>
    <property type="match status" value="1"/>
</dbReference>
<keyword evidence="3" id="KW-0862">Zinc</keyword>
<dbReference type="InterPro" id="IPR027370">
    <property type="entry name" value="Znf-RING_euk"/>
</dbReference>
<gene>
    <name evidence="6" type="primary">LOC118317203</name>
</gene>
<feature type="domain" description="RING-type" evidence="5">
    <location>
        <begin position="24"/>
        <end position="62"/>
    </location>
</feature>